<dbReference type="OrthoDB" id="9766741at2"/>
<feature type="domain" description="Alpha-L-rhamnosidase six-hairpin glycosidase" evidence="7">
    <location>
        <begin position="452"/>
        <end position="796"/>
    </location>
</feature>
<gene>
    <name evidence="9" type="ORF">ASU31_12205</name>
</gene>
<keyword evidence="4" id="KW-0732">Signal</keyword>
<evidence type="ECO:0000259" key="6">
    <source>
        <dbReference type="Pfam" id="PF08531"/>
    </source>
</evidence>
<feature type="domain" description="Bacterial alpha-L-rhamnosidase N-terminal" evidence="6">
    <location>
        <begin position="166"/>
        <end position="336"/>
    </location>
</feature>
<dbReference type="SUPFAM" id="SSF48208">
    <property type="entry name" value="Six-hairpin glycosidases"/>
    <property type="match status" value="1"/>
</dbReference>
<dbReference type="PANTHER" id="PTHR33307">
    <property type="entry name" value="ALPHA-RHAMNOSIDASE (EUROFUNG)"/>
    <property type="match status" value="1"/>
</dbReference>
<dbReference type="EC" id="3.2.1.40" evidence="2"/>
<evidence type="ECO:0000259" key="8">
    <source>
        <dbReference type="Pfam" id="PF17390"/>
    </source>
</evidence>
<dbReference type="EMBL" id="LMZQ01000007">
    <property type="protein sequence ID" value="KRT15743.1"/>
    <property type="molecule type" value="Genomic_DNA"/>
</dbReference>
<dbReference type="Pfam" id="PF17389">
    <property type="entry name" value="Bac_rhamnosid6H"/>
    <property type="match status" value="1"/>
</dbReference>
<dbReference type="GO" id="GO:0030596">
    <property type="term" value="F:alpha-L-rhamnosidase activity"/>
    <property type="evidence" value="ECO:0007669"/>
    <property type="project" value="UniProtKB-EC"/>
</dbReference>
<dbReference type="InterPro" id="IPR008902">
    <property type="entry name" value="Rhamnosid_concanavalin"/>
</dbReference>
<dbReference type="Pfam" id="PF05592">
    <property type="entry name" value="Bac_rhamnosid"/>
    <property type="match status" value="1"/>
</dbReference>
<dbReference type="Proteomes" id="UP000051950">
    <property type="component" value="Unassembled WGS sequence"/>
</dbReference>
<feature type="chain" id="PRO_5006665556" description="alpha-L-rhamnosidase" evidence="4">
    <location>
        <begin position="27"/>
        <end position="882"/>
    </location>
</feature>
<reference evidence="9 10" key="1">
    <citation type="submission" date="2015-11" db="EMBL/GenBank/DDBJ databases">
        <title>Sequence of Pedobacter ginsenosidimutans.</title>
        <authorList>
            <person name="Carson E."/>
            <person name="Keyser V."/>
            <person name="Newman J."/>
            <person name="Miller J."/>
        </authorList>
    </citation>
    <scope>NUCLEOTIDE SEQUENCE [LARGE SCALE GENOMIC DNA]</scope>
    <source>
        <strain evidence="9 10">KACC 14530</strain>
    </source>
</reference>
<evidence type="ECO:0000256" key="3">
    <source>
        <dbReference type="ARBA" id="ARBA00022801"/>
    </source>
</evidence>
<dbReference type="Gene3D" id="2.60.40.10">
    <property type="entry name" value="Immunoglobulins"/>
    <property type="match status" value="1"/>
</dbReference>
<comment type="caution">
    <text evidence="9">The sequence shown here is derived from an EMBL/GenBank/DDBJ whole genome shotgun (WGS) entry which is preliminary data.</text>
</comment>
<name>A0A0T5VPW3_9SPHI</name>
<dbReference type="Pfam" id="PF08531">
    <property type="entry name" value="Bac_rhamnosid_N"/>
    <property type="match status" value="1"/>
</dbReference>
<dbReference type="InterPro" id="IPR012341">
    <property type="entry name" value="6hp_glycosidase-like_sf"/>
</dbReference>
<protein>
    <recommendedName>
        <fullName evidence="2">alpha-L-rhamnosidase</fullName>
        <ecNumber evidence="2">3.2.1.40</ecNumber>
    </recommendedName>
</protein>
<dbReference type="Pfam" id="PF17390">
    <property type="entry name" value="Bac_rhamnosid_C"/>
    <property type="match status" value="1"/>
</dbReference>
<evidence type="ECO:0000256" key="2">
    <source>
        <dbReference type="ARBA" id="ARBA00012652"/>
    </source>
</evidence>
<dbReference type="PIRSF" id="PIRSF010631">
    <property type="entry name" value="A-rhamnsds"/>
    <property type="match status" value="1"/>
</dbReference>
<dbReference type="RefSeq" id="WP_057932578.1">
    <property type="nucleotide sequence ID" value="NZ_LMZQ01000007.1"/>
</dbReference>
<feature type="signal peptide" evidence="4">
    <location>
        <begin position="1"/>
        <end position="26"/>
    </location>
</feature>
<evidence type="ECO:0000259" key="5">
    <source>
        <dbReference type="Pfam" id="PF05592"/>
    </source>
</evidence>
<dbReference type="InterPro" id="IPR016007">
    <property type="entry name" value="Alpha_rhamnosid"/>
</dbReference>
<comment type="catalytic activity">
    <reaction evidence="1">
        <text>Hydrolysis of terminal non-reducing alpha-L-rhamnose residues in alpha-L-rhamnosides.</text>
        <dbReference type="EC" id="3.2.1.40"/>
    </reaction>
</comment>
<dbReference type="InterPro" id="IPR013783">
    <property type="entry name" value="Ig-like_fold"/>
</dbReference>
<organism evidence="9 10">
    <name type="scientific">Pedobacter ginsenosidimutans</name>
    <dbReference type="NCBI Taxonomy" id="687842"/>
    <lineage>
        <taxon>Bacteria</taxon>
        <taxon>Pseudomonadati</taxon>
        <taxon>Bacteroidota</taxon>
        <taxon>Sphingobacteriia</taxon>
        <taxon>Sphingobacteriales</taxon>
        <taxon>Sphingobacteriaceae</taxon>
        <taxon>Pedobacter</taxon>
    </lineage>
</organism>
<evidence type="ECO:0000313" key="10">
    <source>
        <dbReference type="Proteomes" id="UP000051950"/>
    </source>
</evidence>
<dbReference type="SUPFAM" id="SSF49265">
    <property type="entry name" value="Fibronectin type III"/>
    <property type="match status" value="1"/>
</dbReference>
<dbReference type="InterPro" id="IPR035396">
    <property type="entry name" value="Bac_rhamnosid6H"/>
</dbReference>
<dbReference type="InterPro" id="IPR013737">
    <property type="entry name" value="Bac_rhamnosid_N"/>
</dbReference>
<keyword evidence="3" id="KW-0378">Hydrolase</keyword>
<proteinExistence type="predicted"/>
<evidence type="ECO:0000259" key="7">
    <source>
        <dbReference type="Pfam" id="PF17389"/>
    </source>
</evidence>
<accession>A0A0T5VPW3</accession>
<dbReference type="Pfam" id="PF25788">
    <property type="entry name" value="Ig_Rha78A_N"/>
    <property type="match status" value="1"/>
</dbReference>
<dbReference type="PANTHER" id="PTHR33307:SF6">
    <property type="entry name" value="ALPHA-RHAMNOSIDASE (EUROFUNG)-RELATED"/>
    <property type="match status" value="1"/>
</dbReference>
<dbReference type="GO" id="GO:0005975">
    <property type="term" value="P:carbohydrate metabolic process"/>
    <property type="evidence" value="ECO:0007669"/>
    <property type="project" value="InterPro"/>
</dbReference>
<feature type="domain" description="Alpha-L-rhamnosidase concanavalin-like" evidence="5">
    <location>
        <begin position="346"/>
        <end position="446"/>
    </location>
</feature>
<dbReference type="STRING" id="687842.ASU31_12205"/>
<dbReference type="Gene3D" id="2.60.120.260">
    <property type="entry name" value="Galactose-binding domain-like"/>
    <property type="match status" value="2"/>
</dbReference>
<dbReference type="Gene3D" id="2.60.420.10">
    <property type="entry name" value="Maltose phosphorylase, domain 3"/>
    <property type="match status" value="1"/>
</dbReference>
<evidence type="ECO:0000313" key="9">
    <source>
        <dbReference type="EMBL" id="KRT15743.1"/>
    </source>
</evidence>
<keyword evidence="10" id="KW-1185">Reference proteome</keyword>
<dbReference type="AlphaFoldDB" id="A0A0T5VPW3"/>
<feature type="domain" description="Alpha-L-rhamnosidase C-terminal" evidence="8">
    <location>
        <begin position="798"/>
        <end position="872"/>
    </location>
</feature>
<dbReference type="InterPro" id="IPR008928">
    <property type="entry name" value="6-hairpin_glycosidase_sf"/>
</dbReference>
<evidence type="ECO:0000256" key="1">
    <source>
        <dbReference type="ARBA" id="ARBA00001445"/>
    </source>
</evidence>
<dbReference type="InterPro" id="IPR036116">
    <property type="entry name" value="FN3_sf"/>
</dbReference>
<dbReference type="Gene3D" id="1.50.10.10">
    <property type="match status" value="1"/>
</dbReference>
<evidence type="ECO:0000256" key="4">
    <source>
        <dbReference type="SAM" id="SignalP"/>
    </source>
</evidence>
<sequence>MNKNFRTSGTITTLALLLLFSTNVLAQKISVKDLTVEHLVNPFSIDNPKPRFSWKIISDLKNTKQGSYEIRLGTTVNIDKVLWKASVNSDQSVLVSYDGPGLSSKTKYYWQVRVKDNHGNASAWSPVQFFQTGLKAEDWSAKWISVAGKDTSLASPLFRKEFNLKKEVKSAMAYITAKGLYEANINGGRVSDAYFAPGWTSYKDHIQYQVYDVKQSLKKGANVIGVALGDGWYKGRIGFSNQKQFYGDTRALLLQLEVEYTDGTTETIISDNSWKTGYGPILASNIYDGETYDARLEPQGWNNIGFKENTSWKPVQELANSPERLVGMSGPQVSKHETFKALKIFKTPKGETVVDFGQNLVGWVILKAKGAAGTKITISHAEVLTKEGNFYTTNLRSAKQQNNYILKGGTEQVFEPHFSFQGFRYVKIDGYPGELKLENLTAVAVYSDMKTSGKFTTSNPLLNQLQHNISWGQKGNFVDVPTDCPQRDERLGWTGDAQAFATTAAYNMDVSGFFTKWLKDVSADQLPNGSVPFVVPNVLNQNDAGSAGWADVATIIPWDMYVSYGDKGILEAQYGSMKKWVDYISSVAKNNLWNTGFHFGDWLFYRPNDDNDGRAAVTDKYMIAQTFYAHSTQLLINAAKVLGKTDDATKYTALLEQIKAAYIKENMTPNGKLISNTQTAYVLALQFDMLPENLRAQAAQRLVDNVKDYGNHLTTGFLGTPYLCHVLSRFGHEDVAYNLLLQESYPSWLYPVKMGATTIWERWDGIKQDGSFQTADMNSFNHYAYGAIGDWMYKNIAGINPVSAQPGYKTILIAPRPGGKLTSASAELETVYGTVKSSWTIADGVFKLDVTVPANATATVILPKNDKKEEIGSGSYHFEYKY</sequence>
<dbReference type="InterPro" id="IPR035398">
    <property type="entry name" value="Bac_rhamnosid_C"/>
</dbReference>